<dbReference type="InterPro" id="IPR052720">
    <property type="entry name" value="Glycosyl_hydrolase_97"/>
</dbReference>
<dbReference type="PANTHER" id="PTHR35803">
    <property type="entry name" value="GLUCAN 1,4-ALPHA-GLUCOSIDASE SUSB-RELATED"/>
    <property type="match status" value="1"/>
</dbReference>
<comment type="caution">
    <text evidence="8">The sequence shown here is derived from an EMBL/GenBank/DDBJ whole genome shotgun (WGS) entry which is preliminary data.</text>
</comment>
<organism evidence="8 9">
    <name type="scientific">Sediminitomix flava</name>
    <dbReference type="NCBI Taxonomy" id="379075"/>
    <lineage>
        <taxon>Bacteria</taxon>
        <taxon>Pseudomonadati</taxon>
        <taxon>Bacteroidota</taxon>
        <taxon>Cytophagia</taxon>
        <taxon>Cytophagales</taxon>
        <taxon>Flammeovirgaceae</taxon>
        <taxon>Sediminitomix</taxon>
    </lineage>
</organism>
<keyword evidence="9" id="KW-1185">Reference proteome</keyword>
<evidence type="ECO:0000256" key="4">
    <source>
        <dbReference type="SAM" id="SignalP"/>
    </source>
</evidence>
<dbReference type="OrthoDB" id="57532at2"/>
<feature type="domain" description="Glycosyl-hydrolase 97 N-terminal" evidence="6">
    <location>
        <begin position="35"/>
        <end position="285"/>
    </location>
</feature>
<evidence type="ECO:0000256" key="1">
    <source>
        <dbReference type="ARBA" id="ARBA00001913"/>
    </source>
</evidence>
<dbReference type="InterPro" id="IPR029483">
    <property type="entry name" value="GH97_C"/>
</dbReference>
<feature type="domain" description="Glycosyl-hydrolase 97 catalytic" evidence="5">
    <location>
        <begin position="303"/>
        <end position="505"/>
    </location>
</feature>
<dbReference type="AlphaFoldDB" id="A0A315ZBR5"/>
<dbReference type="RefSeq" id="WP_109617202.1">
    <property type="nucleotide sequence ID" value="NZ_QGDO01000002.1"/>
</dbReference>
<dbReference type="InterPro" id="IPR014718">
    <property type="entry name" value="GH-type_carb-bd"/>
</dbReference>
<keyword evidence="4" id="KW-0732">Signal</keyword>
<comment type="cofactor">
    <cofactor evidence="1">
        <name>Ca(2+)</name>
        <dbReference type="ChEBI" id="CHEBI:29108"/>
    </cofactor>
</comment>
<name>A0A315ZBR5_SEDFL</name>
<evidence type="ECO:0000256" key="3">
    <source>
        <dbReference type="ARBA" id="ARBA00022837"/>
    </source>
</evidence>
<evidence type="ECO:0000313" key="9">
    <source>
        <dbReference type="Proteomes" id="UP000245535"/>
    </source>
</evidence>
<keyword evidence="3" id="KW-0106">Calcium</keyword>
<dbReference type="GO" id="GO:0030246">
    <property type="term" value="F:carbohydrate binding"/>
    <property type="evidence" value="ECO:0007669"/>
    <property type="project" value="InterPro"/>
</dbReference>
<feature type="chain" id="PRO_5016295601" evidence="4">
    <location>
        <begin position="22"/>
        <end position="702"/>
    </location>
</feature>
<comment type="subunit">
    <text evidence="2">Monomer.</text>
</comment>
<dbReference type="InterPro" id="IPR013785">
    <property type="entry name" value="Aldolase_TIM"/>
</dbReference>
<dbReference type="Proteomes" id="UP000245535">
    <property type="component" value="Unassembled WGS sequence"/>
</dbReference>
<dbReference type="EMBL" id="QGDO01000002">
    <property type="protein sequence ID" value="PWJ43016.1"/>
    <property type="molecule type" value="Genomic_DNA"/>
</dbReference>
<evidence type="ECO:0000259" key="7">
    <source>
        <dbReference type="Pfam" id="PF14509"/>
    </source>
</evidence>
<dbReference type="Pfam" id="PF14508">
    <property type="entry name" value="GH97_N"/>
    <property type="match status" value="1"/>
</dbReference>
<protein>
    <submittedName>
        <fullName evidence="8">Alpha-glucosidase</fullName>
    </submittedName>
</protein>
<evidence type="ECO:0000259" key="6">
    <source>
        <dbReference type="Pfam" id="PF14508"/>
    </source>
</evidence>
<proteinExistence type="predicted"/>
<gene>
    <name evidence="8" type="ORF">BC781_102563</name>
</gene>
<evidence type="ECO:0000259" key="5">
    <source>
        <dbReference type="Pfam" id="PF10566"/>
    </source>
</evidence>
<feature type="domain" description="Glycosyl-hydrolase 97 C-terminal oligomerisation" evidence="7">
    <location>
        <begin position="600"/>
        <end position="699"/>
    </location>
</feature>
<dbReference type="Pfam" id="PF10566">
    <property type="entry name" value="Glyco_hydro_97"/>
    <property type="match status" value="1"/>
</dbReference>
<feature type="signal peptide" evidence="4">
    <location>
        <begin position="1"/>
        <end position="21"/>
    </location>
</feature>
<dbReference type="PROSITE" id="PS51257">
    <property type="entry name" value="PROKAR_LIPOPROTEIN"/>
    <property type="match status" value="1"/>
</dbReference>
<dbReference type="PANTHER" id="PTHR35803:SF1">
    <property type="entry name" value="GLUCAN 1,4-ALPHA-GLUCOSIDASE SUSB"/>
    <property type="match status" value="1"/>
</dbReference>
<dbReference type="Gene3D" id="2.70.98.10">
    <property type="match status" value="1"/>
</dbReference>
<evidence type="ECO:0000256" key="2">
    <source>
        <dbReference type="ARBA" id="ARBA00011245"/>
    </source>
</evidence>
<accession>A0A315ZBR5</accession>
<sequence length="702" mass="80033">MKIIRNLTTFITLSLSLAVLFSCNKESVKNFDTTVSSPDGKNRIEFSLNSDGEPTYQVFRGDVAVIESSKLGFEFGDSIDMSSNFELVAVEENSIDEIWTPVWGEYAEFTNKAEELILTLTQKGAIAKEMKLVFRAYDDGIAFRFEFPEQANLKEFEILDEVTEFRLVGDPTAWWQKAQFDSYELRYQETKLSEMPSANTPATFRTQDSLYLSIHEAALTDFAGMTLLNKDSSNVLVSQLVPISPDSPVKVKHAAPMKTPWRTVQIAETAGALIESQMIVNLNEPNKIEDTSWIHPAKYMGIWWEMHLNKGTWENKNAADLEHLSLQEQKDAFKAGKGIDKKHAANTENVKKYIDFASKHEMKGLLVEGWNYGWERGWKNFNFTTPYPDFDMQELTKYAQDHDMFLIGHHETGGDVGVYEDQLEDAFKYYNENGVPAVKTGYVRGEGPVDIHGKAYHHHGQRMVQHYRRVLEVAAKNKVMVVGHEIIKPTGVRRTYPNMLSRECVRGQEYNAWDAQGGNKPWHTTVIPFTRMLGGPIDFTPGIFNLTFDEYRPDNRVHTTLAKQLALYVVIYSPVQMAADLPEHYEGNPAFQFIENVPVNWDDTKVLDAEIGNYVVTARKNRNDWYLGAITDEEKRSLEISLDFLDEGATYEAVIYSDSEKTDLENNPTAYEIRNQKVSKSDILNIDMKESGGQAIHFKKLK</sequence>
<dbReference type="Gene3D" id="3.20.20.70">
    <property type="entry name" value="Aldolase class I"/>
    <property type="match status" value="1"/>
</dbReference>
<dbReference type="InterPro" id="IPR019563">
    <property type="entry name" value="GH97_catalytic"/>
</dbReference>
<dbReference type="Pfam" id="PF14509">
    <property type="entry name" value="GH97_C"/>
    <property type="match status" value="1"/>
</dbReference>
<evidence type="ECO:0000313" key="8">
    <source>
        <dbReference type="EMBL" id="PWJ43016.1"/>
    </source>
</evidence>
<reference evidence="8 9" key="1">
    <citation type="submission" date="2018-03" db="EMBL/GenBank/DDBJ databases">
        <title>Genomic Encyclopedia of Archaeal and Bacterial Type Strains, Phase II (KMG-II): from individual species to whole genera.</title>
        <authorList>
            <person name="Goeker M."/>
        </authorList>
    </citation>
    <scope>NUCLEOTIDE SEQUENCE [LARGE SCALE GENOMIC DNA]</scope>
    <source>
        <strain evidence="8 9">DSM 28229</strain>
    </source>
</reference>
<dbReference type="InterPro" id="IPR029486">
    <property type="entry name" value="GH97_N"/>
</dbReference>